<evidence type="ECO:0000256" key="1">
    <source>
        <dbReference type="ARBA" id="ARBA00001966"/>
    </source>
</evidence>
<keyword evidence="5" id="KW-0411">Iron-sulfur</keyword>
<dbReference type="Gene3D" id="3.40.50.11270">
    <property type="match status" value="1"/>
</dbReference>
<reference evidence="7 8" key="1">
    <citation type="submission" date="2024-09" db="EMBL/GenBank/DDBJ databases">
        <authorList>
            <person name="D'Angelo T."/>
        </authorList>
    </citation>
    <scope>NUCLEOTIDE SEQUENCE [LARGE SCALE GENOMIC DNA]</scope>
    <source>
        <strain evidence="7">SAG AM-311-F02</strain>
    </source>
</reference>
<gene>
    <name evidence="7" type="ORF">ACFL2Z_05785</name>
</gene>
<evidence type="ECO:0000256" key="6">
    <source>
        <dbReference type="SAM" id="MobiDB-lite"/>
    </source>
</evidence>
<keyword evidence="3" id="KW-0479">Metal-binding</keyword>
<protein>
    <recommendedName>
        <fullName evidence="9">4-hydroxy-3-methylbut-2-enyl diphosphate reductase</fullName>
    </recommendedName>
</protein>
<keyword evidence="4" id="KW-0408">Iron</keyword>
<dbReference type="Proteomes" id="UP001594288">
    <property type="component" value="Unassembled WGS sequence"/>
</dbReference>
<dbReference type="PANTHER" id="PTHR30426">
    <property type="entry name" value="4-HYDROXY-3-METHYLBUT-2-ENYL DIPHOSPHATE REDUCTASE"/>
    <property type="match status" value="1"/>
</dbReference>
<keyword evidence="8" id="KW-1185">Reference proteome</keyword>
<dbReference type="EMBL" id="JBHPEI010000145">
    <property type="protein sequence ID" value="MFC1800395.1"/>
    <property type="molecule type" value="Genomic_DNA"/>
</dbReference>
<sequence length="168" mass="17804">MPVSRKKTEKPGKTGKPGKATGTKRGKKNLKVRVSKGIGFCSGVTRAIKIALAATGHADEVVSLGPLIHNPQVVDKLIEVGVKPLKRLGNGGKALVIRSHGAGPQVLEQARRRGYTVIDATCPFVSKAQKNALKLYRMGYGVVIVGEKSHPEVKGIRSQVGGKVIVVQ</sequence>
<proteinExistence type="predicted"/>
<dbReference type="Pfam" id="PF02401">
    <property type="entry name" value="LYTB"/>
    <property type="match status" value="1"/>
</dbReference>
<evidence type="ECO:0008006" key="9">
    <source>
        <dbReference type="Google" id="ProtNLM"/>
    </source>
</evidence>
<evidence type="ECO:0000313" key="8">
    <source>
        <dbReference type="Proteomes" id="UP001594288"/>
    </source>
</evidence>
<feature type="region of interest" description="Disordered" evidence="6">
    <location>
        <begin position="1"/>
        <end position="27"/>
    </location>
</feature>
<evidence type="ECO:0000256" key="5">
    <source>
        <dbReference type="ARBA" id="ARBA00023014"/>
    </source>
</evidence>
<organism evidence="7 8">
    <name type="scientific">Eiseniibacteriota bacterium</name>
    <dbReference type="NCBI Taxonomy" id="2212470"/>
    <lineage>
        <taxon>Bacteria</taxon>
        <taxon>Candidatus Eiseniibacteriota</taxon>
    </lineage>
</organism>
<evidence type="ECO:0000313" key="7">
    <source>
        <dbReference type="EMBL" id="MFC1800395.1"/>
    </source>
</evidence>
<feature type="non-terminal residue" evidence="7">
    <location>
        <position position="168"/>
    </location>
</feature>
<name>A0ABV6YQQ1_UNCEI</name>
<accession>A0ABV6YQQ1</accession>
<dbReference type="InterPro" id="IPR003451">
    <property type="entry name" value="LytB/IspH"/>
</dbReference>
<keyword evidence="2" id="KW-0004">4Fe-4S</keyword>
<evidence type="ECO:0000256" key="4">
    <source>
        <dbReference type="ARBA" id="ARBA00023004"/>
    </source>
</evidence>
<comment type="caution">
    <text evidence="7">The sequence shown here is derived from an EMBL/GenBank/DDBJ whole genome shotgun (WGS) entry which is preliminary data.</text>
</comment>
<evidence type="ECO:0000256" key="3">
    <source>
        <dbReference type="ARBA" id="ARBA00022723"/>
    </source>
</evidence>
<comment type="cofactor">
    <cofactor evidence="1">
        <name>[4Fe-4S] cluster</name>
        <dbReference type="ChEBI" id="CHEBI:49883"/>
    </cofactor>
</comment>
<evidence type="ECO:0000256" key="2">
    <source>
        <dbReference type="ARBA" id="ARBA00022485"/>
    </source>
</evidence>
<dbReference type="Gene3D" id="3.40.1010.20">
    <property type="entry name" value="4-hydroxy-3-methylbut-2-enyl diphosphate reductase, catalytic domain"/>
    <property type="match status" value="1"/>
</dbReference>
<dbReference type="PANTHER" id="PTHR30426:SF0">
    <property type="entry name" value="4-HYDROXY-3-METHYLBUT-2-ENYL DIPHOSPHATE REDUCTASE"/>
    <property type="match status" value="1"/>
</dbReference>